<dbReference type="AlphaFoldDB" id="A0A7W4XZM3"/>
<dbReference type="Proteomes" id="UP000533269">
    <property type="component" value="Unassembled WGS sequence"/>
</dbReference>
<comment type="caution">
    <text evidence="2">The sequence shown here is derived from an EMBL/GenBank/DDBJ whole genome shotgun (WGS) entry which is preliminary data.</text>
</comment>
<dbReference type="GO" id="GO:0051213">
    <property type="term" value="F:dioxygenase activity"/>
    <property type="evidence" value="ECO:0007669"/>
    <property type="project" value="UniProtKB-KW"/>
</dbReference>
<dbReference type="SUPFAM" id="SSF54593">
    <property type="entry name" value="Glyoxalase/Bleomycin resistance protein/Dihydroxybiphenyl dioxygenase"/>
    <property type="match status" value="1"/>
</dbReference>
<dbReference type="InterPro" id="IPR037523">
    <property type="entry name" value="VOC_core"/>
</dbReference>
<organism evidence="2 3">
    <name type="scientific">Kineococcus radiotolerans</name>
    <dbReference type="NCBI Taxonomy" id="131568"/>
    <lineage>
        <taxon>Bacteria</taxon>
        <taxon>Bacillati</taxon>
        <taxon>Actinomycetota</taxon>
        <taxon>Actinomycetes</taxon>
        <taxon>Kineosporiales</taxon>
        <taxon>Kineosporiaceae</taxon>
        <taxon>Kineococcus</taxon>
    </lineage>
</organism>
<evidence type="ECO:0000313" key="3">
    <source>
        <dbReference type="Proteomes" id="UP000533269"/>
    </source>
</evidence>
<name>A0A7W4XZM3_KINRA</name>
<evidence type="ECO:0000259" key="1">
    <source>
        <dbReference type="PROSITE" id="PS51819"/>
    </source>
</evidence>
<evidence type="ECO:0000313" key="2">
    <source>
        <dbReference type="EMBL" id="MBB2903424.1"/>
    </source>
</evidence>
<sequence length="185" mass="19203">MRDPHADPSMQHLAITVPGDAGRRAHDWLRERVRVLAHAGSTLLEASAGWQAQSVYFRAPDGTVLELIARRRLAGDLGDTAFGPQALLAVSEVGLAVPDVAVAATRLERALGLRAFGGPPSSSFGAVGDDEGLLVLVRTGRTWFPTRDAVAGPEEVHVRISGTPAGSIDVNGLATVTGGSPTGQA</sequence>
<gene>
    <name evidence="2" type="ORF">FHR75_004266</name>
</gene>
<proteinExistence type="predicted"/>
<reference evidence="2 3" key="1">
    <citation type="submission" date="2020-08" db="EMBL/GenBank/DDBJ databases">
        <title>The Agave Microbiome: Exploring the role of microbial communities in plant adaptations to desert environments.</title>
        <authorList>
            <person name="Partida-Martinez L.P."/>
        </authorList>
    </citation>
    <scope>NUCLEOTIDE SEQUENCE [LARGE SCALE GENOMIC DNA]</scope>
    <source>
        <strain evidence="2 3">AS2.23</strain>
    </source>
</reference>
<dbReference type="Gene3D" id="3.10.180.10">
    <property type="entry name" value="2,3-Dihydroxybiphenyl 1,2-Dioxygenase, domain 1"/>
    <property type="match status" value="1"/>
</dbReference>
<dbReference type="EMBL" id="JACHVY010000008">
    <property type="protein sequence ID" value="MBB2903424.1"/>
    <property type="molecule type" value="Genomic_DNA"/>
</dbReference>
<feature type="domain" description="VOC" evidence="1">
    <location>
        <begin position="1"/>
        <end position="70"/>
    </location>
</feature>
<reference evidence="2 3" key="2">
    <citation type="submission" date="2020-08" db="EMBL/GenBank/DDBJ databases">
        <authorList>
            <person name="Partida-Martinez L."/>
            <person name="Huntemann M."/>
            <person name="Clum A."/>
            <person name="Wang J."/>
            <person name="Palaniappan K."/>
            <person name="Ritter S."/>
            <person name="Chen I.-M."/>
            <person name="Stamatis D."/>
            <person name="Reddy T."/>
            <person name="O'Malley R."/>
            <person name="Daum C."/>
            <person name="Shapiro N."/>
            <person name="Ivanova N."/>
            <person name="Kyrpides N."/>
            <person name="Woyke T."/>
        </authorList>
    </citation>
    <scope>NUCLEOTIDE SEQUENCE [LARGE SCALE GENOMIC DNA]</scope>
    <source>
        <strain evidence="2 3">AS2.23</strain>
    </source>
</reference>
<dbReference type="PROSITE" id="PS51819">
    <property type="entry name" value="VOC"/>
    <property type="match status" value="1"/>
</dbReference>
<dbReference type="RefSeq" id="WP_183393039.1">
    <property type="nucleotide sequence ID" value="NZ_JACHVY010000008.1"/>
</dbReference>
<accession>A0A7W4XZM3</accession>
<protein>
    <submittedName>
        <fullName evidence="2">Catechol-2,3-dioxygenase</fullName>
    </submittedName>
</protein>
<dbReference type="InterPro" id="IPR029068">
    <property type="entry name" value="Glyas_Bleomycin-R_OHBP_Dase"/>
</dbReference>
<keyword evidence="2" id="KW-0223">Dioxygenase</keyword>
<keyword evidence="2" id="KW-0560">Oxidoreductase</keyword>